<evidence type="ECO:0000313" key="11">
    <source>
        <dbReference type="Proteomes" id="UP000178869"/>
    </source>
</evidence>
<evidence type="ECO:0000256" key="3">
    <source>
        <dbReference type="ARBA" id="ARBA00022475"/>
    </source>
</evidence>
<dbReference type="PANTHER" id="PTHR30012">
    <property type="entry name" value="GENERAL SECRETION PATHWAY PROTEIN"/>
    <property type="match status" value="1"/>
</dbReference>
<evidence type="ECO:0000256" key="6">
    <source>
        <dbReference type="ARBA" id="ARBA00022989"/>
    </source>
</evidence>
<evidence type="ECO:0000256" key="4">
    <source>
        <dbReference type="ARBA" id="ARBA00022519"/>
    </source>
</evidence>
<evidence type="ECO:0000256" key="2">
    <source>
        <dbReference type="ARBA" id="ARBA00005745"/>
    </source>
</evidence>
<comment type="similarity">
    <text evidence="2">Belongs to the GSP F family.</text>
</comment>
<sequence>MTLFKYVARSIDGAAQSGIQEAADKRVLARFLRGKGMILVSAEHKEKSDTPVFIKRITAGILGVPLVEKMTFIRYLAVLISAGVDISRALSVLEQQVKSPTFKDIIRAVHAEVMQGKTLHETLAKHPKAFSELTVNMIAVGEESGRLVESLELVANQLEREHQLVSKVKGALIYPAVVISAMLLVSVVMFIYVVPNLKAVFGDINLALPITTRVIFALSDFLVQRWYVALVIVILAVVILRVAWTVPQIKRAIDVILMRAPIFGSLVRKIVSARIARTLSSLISSGVPIIRSIEITSNLVSNTAFKNSLKESINHVQKGEPFSAALAIYPKVYPPMLVQMISVGEETGKLGEMLGRTANFYEDEVDQSLKNLTTIIEPLLMLFIGGAVGVFAVSILGPMYTLIQNQV</sequence>
<feature type="transmembrane region" description="Helical" evidence="8">
    <location>
        <begin position="172"/>
        <end position="194"/>
    </location>
</feature>
<comment type="subcellular location">
    <subcellularLocation>
        <location evidence="1">Cell inner membrane</location>
        <topology evidence="1">Multi-pass membrane protein</topology>
    </subcellularLocation>
</comment>
<dbReference type="PRINTS" id="PR00812">
    <property type="entry name" value="BCTERIALGSPF"/>
</dbReference>
<keyword evidence="3" id="KW-1003">Cell membrane</keyword>
<dbReference type="EMBL" id="MHSR01000013">
    <property type="protein sequence ID" value="OHA46725.1"/>
    <property type="molecule type" value="Genomic_DNA"/>
</dbReference>
<feature type="domain" description="Type II secretion system protein GspF" evidence="9">
    <location>
        <begin position="276"/>
        <end position="397"/>
    </location>
</feature>
<dbReference type="InterPro" id="IPR018076">
    <property type="entry name" value="T2SS_GspF_dom"/>
</dbReference>
<protein>
    <recommendedName>
        <fullName evidence="9">Type II secretion system protein GspF domain-containing protein</fullName>
    </recommendedName>
</protein>
<evidence type="ECO:0000256" key="1">
    <source>
        <dbReference type="ARBA" id="ARBA00004429"/>
    </source>
</evidence>
<dbReference type="InterPro" id="IPR003004">
    <property type="entry name" value="GspF/PilC"/>
</dbReference>
<dbReference type="Gene3D" id="1.20.81.30">
    <property type="entry name" value="Type II secretion system (T2SS), domain F"/>
    <property type="match status" value="2"/>
</dbReference>
<organism evidence="10 11">
    <name type="scientific">Candidatus Terrybacteria bacterium RIFCSPHIGHO2_01_FULL_43_35</name>
    <dbReference type="NCBI Taxonomy" id="1802361"/>
    <lineage>
        <taxon>Bacteria</taxon>
        <taxon>Candidatus Terryibacteriota</taxon>
    </lineage>
</organism>
<dbReference type="FunFam" id="1.20.81.30:FF:000001">
    <property type="entry name" value="Type II secretion system protein F"/>
    <property type="match status" value="2"/>
</dbReference>
<keyword evidence="6 8" id="KW-1133">Transmembrane helix</keyword>
<dbReference type="AlphaFoldDB" id="A0A1G2PEF7"/>
<dbReference type="GO" id="GO:0005886">
    <property type="term" value="C:plasma membrane"/>
    <property type="evidence" value="ECO:0007669"/>
    <property type="project" value="UniProtKB-SubCell"/>
</dbReference>
<accession>A0A1G2PEF7</accession>
<feature type="transmembrane region" description="Helical" evidence="8">
    <location>
        <begin position="379"/>
        <end position="403"/>
    </location>
</feature>
<dbReference type="Pfam" id="PF00482">
    <property type="entry name" value="T2SSF"/>
    <property type="match status" value="2"/>
</dbReference>
<keyword evidence="7 8" id="KW-0472">Membrane</keyword>
<evidence type="ECO:0000256" key="5">
    <source>
        <dbReference type="ARBA" id="ARBA00022692"/>
    </source>
</evidence>
<evidence type="ECO:0000259" key="9">
    <source>
        <dbReference type="Pfam" id="PF00482"/>
    </source>
</evidence>
<proteinExistence type="inferred from homology"/>
<evidence type="ECO:0000256" key="7">
    <source>
        <dbReference type="ARBA" id="ARBA00023136"/>
    </source>
</evidence>
<dbReference type="PANTHER" id="PTHR30012:SF0">
    <property type="entry name" value="TYPE II SECRETION SYSTEM PROTEIN F-RELATED"/>
    <property type="match status" value="1"/>
</dbReference>
<feature type="domain" description="Type II secretion system protein GspF" evidence="9">
    <location>
        <begin position="72"/>
        <end position="195"/>
    </location>
</feature>
<keyword evidence="5 8" id="KW-0812">Transmembrane</keyword>
<evidence type="ECO:0000313" key="10">
    <source>
        <dbReference type="EMBL" id="OHA46725.1"/>
    </source>
</evidence>
<name>A0A1G2PEF7_9BACT</name>
<feature type="transmembrane region" description="Helical" evidence="8">
    <location>
        <begin position="226"/>
        <end position="244"/>
    </location>
</feature>
<dbReference type="Proteomes" id="UP000178869">
    <property type="component" value="Unassembled WGS sequence"/>
</dbReference>
<reference evidence="10 11" key="1">
    <citation type="journal article" date="2016" name="Nat. Commun.">
        <title>Thousands of microbial genomes shed light on interconnected biogeochemical processes in an aquifer system.</title>
        <authorList>
            <person name="Anantharaman K."/>
            <person name="Brown C.T."/>
            <person name="Hug L.A."/>
            <person name="Sharon I."/>
            <person name="Castelle C.J."/>
            <person name="Probst A.J."/>
            <person name="Thomas B.C."/>
            <person name="Singh A."/>
            <person name="Wilkins M.J."/>
            <person name="Karaoz U."/>
            <person name="Brodie E.L."/>
            <person name="Williams K.H."/>
            <person name="Hubbard S.S."/>
            <person name="Banfield J.F."/>
        </authorList>
    </citation>
    <scope>NUCLEOTIDE SEQUENCE [LARGE SCALE GENOMIC DNA]</scope>
</reference>
<dbReference type="InterPro" id="IPR042094">
    <property type="entry name" value="T2SS_GspF_sf"/>
</dbReference>
<comment type="caution">
    <text evidence="10">The sequence shown here is derived from an EMBL/GenBank/DDBJ whole genome shotgun (WGS) entry which is preliminary data.</text>
</comment>
<evidence type="ECO:0000256" key="8">
    <source>
        <dbReference type="SAM" id="Phobius"/>
    </source>
</evidence>
<keyword evidence="4" id="KW-0997">Cell inner membrane</keyword>
<gene>
    <name evidence="10" type="ORF">A2828_02395</name>
</gene>